<protein>
    <submittedName>
        <fullName evidence="1">DUF3108 domain-containing protein</fullName>
    </submittedName>
</protein>
<comment type="caution">
    <text evidence="1">The sequence shown here is derived from an EMBL/GenBank/DDBJ whole genome shotgun (WGS) entry which is preliminary data.</text>
</comment>
<evidence type="ECO:0000313" key="2">
    <source>
        <dbReference type="Proteomes" id="UP001209229"/>
    </source>
</evidence>
<dbReference type="Pfam" id="PF11306">
    <property type="entry name" value="DUF3108"/>
    <property type="match status" value="1"/>
</dbReference>
<name>A0AAE3SEF4_9BACT</name>
<evidence type="ECO:0000313" key="1">
    <source>
        <dbReference type="EMBL" id="MCW3786345.1"/>
    </source>
</evidence>
<accession>A0AAE3SEF4</accession>
<organism evidence="1 2">
    <name type="scientific">Plebeiibacterium sediminum</name>
    <dbReference type="NCBI Taxonomy" id="2992112"/>
    <lineage>
        <taxon>Bacteria</taxon>
        <taxon>Pseudomonadati</taxon>
        <taxon>Bacteroidota</taxon>
        <taxon>Bacteroidia</taxon>
        <taxon>Marinilabiliales</taxon>
        <taxon>Marinilabiliaceae</taxon>
        <taxon>Plebeiibacterium</taxon>
    </lineage>
</organism>
<dbReference type="EMBL" id="JAPDPJ010000013">
    <property type="protein sequence ID" value="MCW3786345.1"/>
    <property type="molecule type" value="Genomic_DNA"/>
</dbReference>
<sequence length="275" mass="32529">MFKWIHFVTVGITLFLIYSTQAKSQCSVDNFSFQPGETVTYHAYYNWHFIWLNAGIVHFNVEDRNYKDTNSWFFSAYGRTYSGYDHFMKVRDTFEVYVDKNNFQPLYFNRVTKEGSTESHHKYFFDYQNNQVNSQIKKEENTGYKDSTLTLQDCTNDLLTMVYKARNLEFDKYQKDDKIPIRMIVDGKIYDLYIRYLGKETIKNRDDRKFRCLKFSPLLVPGTIFESGEDMTVWVTDDLNRIPIMVEAKILVGSIKAVFVDAIGLRHKITAEVFD</sequence>
<dbReference type="RefSeq" id="WP_301189910.1">
    <property type="nucleotide sequence ID" value="NZ_JAPDPJ010000013.1"/>
</dbReference>
<dbReference type="Proteomes" id="UP001209229">
    <property type="component" value="Unassembled WGS sequence"/>
</dbReference>
<keyword evidence="2" id="KW-1185">Reference proteome</keyword>
<proteinExistence type="predicted"/>
<dbReference type="InterPro" id="IPR021457">
    <property type="entry name" value="DUF3108"/>
</dbReference>
<dbReference type="AlphaFoldDB" id="A0AAE3SEF4"/>
<reference evidence="1" key="1">
    <citation type="submission" date="2022-10" db="EMBL/GenBank/DDBJ databases">
        <authorList>
            <person name="Yu W.X."/>
        </authorList>
    </citation>
    <scope>NUCLEOTIDE SEQUENCE</scope>
    <source>
        <strain evidence="1">AAT</strain>
    </source>
</reference>
<gene>
    <name evidence="1" type="ORF">OM075_07695</name>
</gene>